<feature type="compositionally biased region" description="Acidic residues" evidence="11">
    <location>
        <begin position="247"/>
        <end position="265"/>
    </location>
</feature>
<dbReference type="Pfam" id="PF20867">
    <property type="entry name" value="UVSSA_N"/>
    <property type="match status" value="1"/>
</dbReference>
<gene>
    <name evidence="13" type="ORF">BCR41DRAFT_357545</name>
</gene>
<dbReference type="Proteomes" id="UP000193648">
    <property type="component" value="Unassembled WGS sequence"/>
</dbReference>
<feature type="region of interest" description="Disordered" evidence="11">
    <location>
        <begin position="366"/>
        <end position="475"/>
    </location>
</feature>
<dbReference type="GO" id="GO:0005694">
    <property type="term" value="C:chromosome"/>
    <property type="evidence" value="ECO:0007669"/>
    <property type="project" value="UniProtKB-SubCell"/>
</dbReference>
<evidence type="ECO:0000259" key="12">
    <source>
        <dbReference type="Pfam" id="PF09740"/>
    </source>
</evidence>
<keyword evidence="14" id="KW-1185">Reference proteome</keyword>
<keyword evidence="4" id="KW-0479">Metal-binding</keyword>
<dbReference type="GO" id="GO:0006283">
    <property type="term" value="P:transcription-coupled nucleotide-excision repair"/>
    <property type="evidence" value="ECO:0007669"/>
    <property type="project" value="TreeGrafter"/>
</dbReference>
<keyword evidence="5" id="KW-0227">DNA damage</keyword>
<feature type="coiled-coil region" evidence="10">
    <location>
        <begin position="169"/>
        <end position="205"/>
    </location>
</feature>
<dbReference type="STRING" id="64571.A0A1Y2GGZ4"/>
<comment type="similarity">
    <text evidence="2">Belongs to the UVSSA family.</text>
</comment>
<proteinExistence type="inferred from homology"/>
<reference evidence="13 14" key="1">
    <citation type="submission" date="2016-07" db="EMBL/GenBank/DDBJ databases">
        <title>Pervasive Adenine N6-methylation of Active Genes in Fungi.</title>
        <authorList>
            <consortium name="DOE Joint Genome Institute"/>
            <person name="Mondo S.J."/>
            <person name="Dannebaum R.O."/>
            <person name="Kuo R.C."/>
            <person name="Labutti K."/>
            <person name="Haridas S."/>
            <person name="Kuo A."/>
            <person name="Salamov A."/>
            <person name="Ahrendt S.R."/>
            <person name="Lipzen A."/>
            <person name="Sullivan W."/>
            <person name="Andreopoulos W.B."/>
            <person name="Clum A."/>
            <person name="Lindquist E."/>
            <person name="Daum C."/>
            <person name="Ramamoorthy G.K."/>
            <person name="Gryganskyi A."/>
            <person name="Culley D."/>
            <person name="Magnuson J.K."/>
            <person name="James T.Y."/>
            <person name="O'Malley M.A."/>
            <person name="Stajich J.E."/>
            <person name="Spatafora J.W."/>
            <person name="Visel A."/>
            <person name="Grigoriev I.V."/>
        </authorList>
    </citation>
    <scope>NUCLEOTIDE SEQUENCE [LARGE SCALE GENOMIC DNA]</scope>
    <source>
        <strain evidence="13 14">NRRL 3116</strain>
    </source>
</reference>
<comment type="subcellular location">
    <subcellularLocation>
        <location evidence="1">Chromosome</location>
    </subcellularLocation>
</comment>
<dbReference type="GO" id="GO:0000993">
    <property type="term" value="F:RNA polymerase II complex binding"/>
    <property type="evidence" value="ECO:0007669"/>
    <property type="project" value="TreeGrafter"/>
</dbReference>
<protein>
    <recommendedName>
        <fullName evidence="12">UV-stimulated scaffold protein A C-terminal domain-containing protein</fullName>
    </recommendedName>
</protein>
<keyword evidence="7" id="KW-0862">Zinc</keyword>
<comment type="caution">
    <text evidence="13">The sequence shown here is derived from an EMBL/GenBank/DDBJ whole genome shotgun (WGS) entry which is preliminary data.</text>
</comment>
<evidence type="ECO:0000256" key="6">
    <source>
        <dbReference type="ARBA" id="ARBA00022771"/>
    </source>
</evidence>
<dbReference type="AlphaFoldDB" id="A0A1Y2GGZ4"/>
<evidence type="ECO:0000256" key="3">
    <source>
        <dbReference type="ARBA" id="ARBA00022454"/>
    </source>
</evidence>
<dbReference type="Pfam" id="PF09740">
    <property type="entry name" value="DUF2043"/>
    <property type="match status" value="1"/>
</dbReference>
<evidence type="ECO:0000256" key="8">
    <source>
        <dbReference type="ARBA" id="ARBA00023054"/>
    </source>
</evidence>
<dbReference type="GeneID" id="33566764"/>
<dbReference type="InterPro" id="IPR049431">
    <property type="entry name" value="UVSSA_C"/>
</dbReference>
<feature type="region of interest" description="Disordered" evidence="11">
    <location>
        <begin position="233"/>
        <end position="269"/>
    </location>
</feature>
<evidence type="ECO:0000256" key="2">
    <source>
        <dbReference type="ARBA" id="ARBA00009240"/>
    </source>
</evidence>
<dbReference type="GO" id="GO:0008270">
    <property type="term" value="F:zinc ion binding"/>
    <property type="evidence" value="ECO:0007669"/>
    <property type="project" value="UniProtKB-KW"/>
</dbReference>
<accession>A0A1Y2GGZ4</accession>
<evidence type="ECO:0000256" key="4">
    <source>
        <dbReference type="ARBA" id="ARBA00022723"/>
    </source>
</evidence>
<dbReference type="RefSeq" id="XP_021879365.1">
    <property type="nucleotide sequence ID" value="XM_022024920.1"/>
</dbReference>
<dbReference type="EMBL" id="MCFF01000030">
    <property type="protein sequence ID" value="ORZ10644.1"/>
    <property type="molecule type" value="Genomic_DNA"/>
</dbReference>
<dbReference type="InterPro" id="IPR018610">
    <property type="entry name" value="UVSSA"/>
</dbReference>
<dbReference type="PANTHER" id="PTHR28670">
    <property type="entry name" value="UV-STIMULATED SCAFFOLD PROTEIN A"/>
    <property type="match status" value="1"/>
</dbReference>
<feature type="domain" description="UV-stimulated scaffold protein A C-terminal" evidence="12">
    <location>
        <begin position="487"/>
        <end position="587"/>
    </location>
</feature>
<keyword evidence="6" id="KW-0863">Zinc-finger</keyword>
<dbReference type="InterPro" id="IPR049408">
    <property type="entry name" value="UVSSA_N_a-solenoid_rpt"/>
</dbReference>
<evidence type="ECO:0000256" key="5">
    <source>
        <dbReference type="ARBA" id="ARBA00022763"/>
    </source>
</evidence>
<dbReference type="GO" id="GO:0009411">
    <property type="term" value="P:response to UV"/>
    <property type="evidence" value="ECO:0007669"/>
    <property type="project" value="InterPro"/>
</dbReference>
<dbReference type="PANTHER" id="PTHR28670:SF1">
    <property type="entry name" value="UV-STIMULATED SCAFFOLD PROTEIN A"/>
    <property type="match status" value="1"/>
</dbReference>
<feature type="compositionally biased region" description="Acidic residues" evidence="11">
    <location>
        <begin position="386"/>
        <end position="398"/>
    </location>
</feature>
<name>A0A1Y2GGZ4_9FUNG</name>
<dbReference type="OrthoDB" id="5594015at2759"/>
<feature type="compositionally biased region" description="Basic and acidic residues" evidence="11">
    <location>
        <begin position="711"/>
        <end position="737"/>
    </location>
</feature>
<keyword evidence="3" id="KW-0158">Chromosome</keyword>
<feature type="region of interest" description="Disordered" evidence="11">
    <location>
        <begin position="625"/>
        <end position="645"/>
    </location>
</feature>
<evidence type="ECO:0000256" key="7">
    <source>
        <dbReference type="ARBA" id="ARBA00022833"/>
    </source>
</evidence>
<evidence type="ECO:0000256" key="9">
    <source>
        <dbReference type="ARBA" id="ARBA00023204"/>
    </source>
</evidence>
<keyword evidence="8 10" id="KW-0175">Coiled coil</keyword>
<evidence type="ECO:0000256" key="11">
    <source>
        <dbReference type="SAM" id="MobiDB-lite"/>
    </source>
</evidence>
<feature type="region of interest" description="Disordered" evidence="11">
    <location>
        <begin position="662"/>
        <end position="737"/>
    </location>
</feature>
<evidence type="ECO:0000313" key="14">
    <source>
        <dbReference type="Proteomes" id="UP000193648"/>
    </source>
</evidence>
<feature type="compositionally biased region" description="Low complexity" evidence="11">
    <location>
        <begin position="625"/>
        <end position="640"/>
    </location>
</feature>
<organism evidence="13 14">
    <name type="scientific">Lobosporangium transversale</name>
    <dbReference type="NCBI Taxonomy" id="64571"/>
    <lineage>
        <taxon>Eukaryota</taxon>
        <taxon>Fungi</taxon>
        <taxon>Fungi incertae sedis</taxon>
        <taxon>Mucoromycota</taxon>
        <taxon>Mortierellomycotina</taxon>
        <taxon>Mortierellomycetes</taxon>
        <taxon>Mortierellales</taxon>
        <taxon>Mortierellaceae</taxon>
        <taxon>Lobosporangium</taxon>
    </lineage>
</organism>
<evidence type="ECO:0000256" key="1">
    <source>
        <dbReference type="ARBA" id="ARBA00004286"/>
    </source>
</evidence>
<dbReference type="InParanoid" id="A0A1Y2GGZ4"/>
<evidence type="ECO:0000256" key="10">
    <source>
        <dbReference type="SAM" id="Coils"/>
    </source>
</evidence>
<evidence type="ECO:0000313" key="13">
    <source>
        <dbReference type="EMBL" id="ORZ10644.1"/>
    </source>
</evidence>
<keyword evidence="9" id="KW-0234">DNA repair</keyword>
<sequence>MTINIEERETLSTLILTITKSGDLYLDPTQVKQVKKICKKSDTNVRIAYELLMIQLQRKHAQIRFSSTQLIAELFQRSHVFRELLVADYSIFLQLTVGIHQNPLPPPVLFANKTKQLAISLTNEWNAKYGSVYKQIALGYDFLKYHLKVDFTNLVPVTDEARSAEQRAQEEMTRRLRQKKYEKAAAEMEEKAEDIQDNIRKMNSCFEILVPKLDDEAALNAIFNVPTTEKDISTTVNTAETETTHNDDDDDNRNEDQAIESDNDEEILRHDPLGVHENALGSNRYKLTITLNKDNPVDVVESEDNREVFSTLRECYRLVVKKHWPLVMDWLDILMKADREACEPKTEYDRLLRLAIDLKKSVADAKSKSEDLGVNMDTMYGPNDHDSDEDNEEFEEVDILASRNDKKKGKQPKRNTQPSQPKKPRNAVFAMQGEDILKDDPTYAGGTRVVSRRQEQESIEDSSRATSEVSTPPIDDADATRQELLARAPVVPWDDDLAVWDKKEMAFNTSGLERSHRFLGVGDGSNMVSDATLERMKMRTRIYSPQLPKVIKACRYPMSNGRLCMRRDLVRCPYHGPIVPRDEYGQIQRLTEDGRYVPVEEEDKGLDDAQEAALIDRAIAAASGSSSSLRSSATRSTSKAIIKDQSSWEDIEDDVHLALGLEKIEPKRKRGQGGSNENKKKNKKPASALVNITKPPESSRARLLRHVGSKSSRDSVEQDRQMEKTSQSKDTRLNRWR</sequence>